<dbReference type="SUPFAM" id="SSF53187">
    <property type="entry name" value="Zn-dependent exopeptidases"/>
    <property type="match status" value="1"/>
</dbReference>
<dbReference type="PANTHER" id="PTHR30575">
    <property type="entry name" value="PEPTIDASE M20"/>
    <property type="match status" value="1"/>
</dbReference>
<dbReference type="PIRSF" id="PIRSF005962">
    <property type="entry name" value="Pept_M20D_amidohydro"/>
    <property type="match status" value="1"/>
</dbReference>
<reference evidence="3" key="1">
    <citation type="submission" date="2016-08" db="EMBL/GenBank/DDBJ databases">
        <title>Complete genome of Cloacibacillus porcorum.</title>
        <authorList>
            <person name="Looft T."/>
            <person name="Bayles D.O."/>
            <person name="Alt D.P."/>
        </authorList>
    </citation>
    <scope>NUCLEOTIDE SEQUENCE [LARGE SCALE GENOMIC DNA]</scope>
    <source>
        <strain evidence="3">CL-84</strain>
    </source>
</reference>
<dbReference type="InterPro" id="IPR011650">
    <property type="entry name" value="Peptidase_M20_dimer"/>
</dbReference>
<keyword evidence="4" id="KW-1185">Reference proteome</keyword>
<evidence type="ECO:0000259" key="2">
    <source>
        <dbReference type="Pfam" id="PF07687"/>
    </source>
</evidence>
<feature type="binding site" evidence="1">
    <location>
        <position position="405"/>
    </location>
    <ligand>
        <name>Mn(2+)</name>
        <dbReference type="ChEBI" id="CHEBI:29035"/>
        <label>2</label>
    </ligand>
</feature>
<comment type="cofactor">
    <cofactor evidence="1">
        <name>Mn(2+)</name>
        <dbReference type="ChEBI" id="CHEBI:29035"/>
    </cofactor>
    <text evidence="1">The Mn(2+) ion enhances activity.</text>
</comment>
<dbReference type="InterPro" id="IPR036264">
    <property type="entry name" value="Bact_exopeptidase_dim_dom"/>
</dbReference>
<dbReference type="GO" id="GO:0016805">
    <property type="term" value="F:dipeptidase activity"/>
    <property type="evidence" value="ECO:0007669"/>
    <property type="project" value="TreeGrafter"/>
</dbReference>
<dbReference type="GO" id="GO:0046872">
    <property type="term" value="F:metal ion binding"/>
    <property type="evidence" value="ECO:0007669"/>
    <property type="project" value="UniProtKB-KW"/>
</dbReference>
<sequence>MRKMKDTEKRLIELRRDFHKHAESMWKEYRTASIVARHLMTLGIPVVMGDDLSVKGMQFQYPPEEKIAEEKRRAISQGAEPELVEKMCGLPGVMGIIDTGKEGPVTAFRFDIDALPFSETDAPEHRPVKENYVSVNGGSCHACGHDGHTAIGMIVAEELMKRKDSLRGRIKLIFQPAEEGGGGARGIVERGCLDDVDYFFAGHLGLTRLDGKPLPSHGIIGGTKDFLDSRRYNIIYKGKAAHPCGNPNDGKNALLASCVAALGIHTIPPHCQGEFHQNVGVMHAGSSRNTIAADSYMEVEVRGENDIVAEYGEKKMLSVVKGAAEAYEVECDVVLIGKSSSGASDDKAIEIVMRCARTIPWFTEFHDVGSVGGSDDASEMLRRVQKNGGVGSYIGLGADFTASFHDKAFDFDEGVLAPSVELFVKMVEDIHS</sequence>
<dbReference type="KEGG" id="cpor:BED41_11320"/>
<dbReference type="EMBL" id="CP016757">
    <property type="protein sequence ID" value="ANZ45610.1"/>
    <property type="molecule type" value="Genomic_DNA"/>
</dbReference>
<dbReference type="GO" id="GO:0071713">
    <property type="term" value="F:para-aminobenzoyl-glutamate hydrolase activity"/>
    <property type="evidence" value="ECO:0007669"/>
    <property type="project" value="TreeGrafter"/>
</dbReference>
<dbReference type="Pfam" id="PF01546">
    <property type="entry name" value="Peptidase_M20"/>
    <property type="match status" value="1"/>
</dbReference>
<dbReference type="InterPro" id="IPR017439">
    <property type="entry name" value="Amidohydrolase"/>
</dbReference>
<accession>A0A1B2I6L6</accession>
<feature type="binding site" evidence="1">
    <location>
        <position position="143"/>
    </location>
    <ligand>
        <name>Mn(2+)</name>
        <dbReference type="ChEBI" id="CHEBI:29035"/>
        <label>2</label>
    </ligand>
</feature>
<feature type="binding site" evidence="1">
    <location>
        <position position="203"/>
    </location>
    <ligand>
        <name>Mn(2+)</name>
        <dbReference type="ChEBI" id="CHEBI:29035"/>
        <label>2</label>
    </ligand>
</feature>
<dbReference type="AlphaFoldDB" id="A0A1B2I6L6"/>
<dbReference type="STRING" id="1197717.BED41_11320"/>
<dbReference type="Proteomes" id="UP000093044">
    <property type="component" value="Chromosome"/>
</dbReference>
<dbReference type="OrthoDB" id="9776731at2"/>
<evidence type="ECO:0000256" key="1">
    <source>
        <dbReference type="PIRSR" id="PIRSR005962-1"/>
    </source>
</evidence>
<dbReference type="InterPro" id="IPR052030">
    <property type="entry name" value="Peptidase_M20/M20A_hydrolases"/>
</dbReference>
<gene>
    <name evidence="3" type="ORF">BED41_11320</name>
</gene>
<feature type="domain" description="Peptidase M20 dimerisation" evidence="2">
    <location>
        <begin position="231"/>
        <end position="324"/>
    </location>
</feature>
<dbReference type="Gene3D" id="3.40.630.10">
    <property type="entry name" value="Zn peptidases"/>
    <property type="match status" value="2"/>
</dbReference>
<evidence type="ECO:0000313" key="3">
    <source>
        <dbReference type="EMBL" id="ANZ45610.1"/>
    </source>
</evidence>
<dbReference type="GO" id="GO:0005737">
    <property type="term" value="C:cytoplasm"/>
    <property type="evidence" value="ECO:0007669"/>
    <property type="project" value="TreeGrafter"/>
</dbReference>
<feature type="binding site" evidence="1">
    <location>
        <position position="145"/>
    </location>
    <ligand>
        <name>Mn(2+)</name>
        <dbReference type="ChEBI" id="CHEBI:29035"/>
        <label>2</label>
    </ligand>
</feature>
<dbReference type="InterPro" id="IPR002933">
    <property type="entry name" value="Peptidase_M20"/>
</dbReference>
<keyword evidence="1" id="KW-0479">Metal-binding</keyword>
<dbReference type="PANTHER" id="PTHR30575:SF3">
    <property type="entry name" value="PEPTIDASE M20 DIMERISATION DOMAIN-CONTAINING PROTEIN"/>
    <property type="match status" value="1"/>
</dbReference>
<name>A0A1B2I6L6_9BACT</name>
<protein>
    <recommendedName>
        <fullName evidence="2">Peptidase M20 dimerisation domain-containing protein</fullName>
    </recommendedName>
</protein>
<dbReference type="Pfam" id="PF07687">
    <property type="entry name" value="M20_dimer"/>
    <property type="match status" value="1"/>
</dbReference>
<feature type="binding site" evidence="1">
    <location>
        <position position="179"/>
    </location>
    <ligand>
        <name>Mn(2+)</name>
        <dbReference type="ChEBI" id="CHEBI:29035"/>
        <label>2</label>
    </ligand>
</feature>
<keyword evidence="1" id="KW-0464">Manganese</keyword>
<dbReference type="GO" id="GO:0046657">
    <property type="term" value="P:folic acid catabolic process"/>
    <property type="evidence" value="ECO:0007669"/>
    <property type="project" value="TreeGrafter"/>
</dbReference>
<evidence type="ECO:0000313" key="4">
    <source>
        <dbReference type="Proteomes" id="UP000093044"/>
    </source>
</evidence>
<dbReference type="NCBIfam" id="TIGR01891">
    <property type="entry name" value="amidohydrolases"/>
    <property type="match status" value="1"/>
</dbReference>
<organism evidence="3 4">
    <name type="scientific">Cloacibacillus porcorum</name>
    <dbReference type="NCBI Taxonomy" id="1197717"/>
    <lineage>
        <taxon>Bacteria</taxon>
        <taxon>Thermotogati</taxon>
        <taxon>Synergistota</taxon>
        <taxon>Synergistia</taxon>
        <taxon>Synergistales</taxon>
        <taxon>Synergistaceae</taxon>
        <taxon>Cloacibacillus</taxon>
    </lineage>
</organism>
<dbReference type="SUPFAM" id="SSF55031">
    <property type="entry name" value="Bacterial exopeptidase dimerisation domain"/>
    <property type="match status" value="1"/>
</dbReference>
<proteinExistence type="predicted"/>